<dbReference type="Pfam" id="PF04051">
    <property type="entry name" value="TRAPP"/>
    <property type="match status" value="1"/>
</dbReference>
<dbReference type="SUPFAM" id="SSF111126">
    <property type="entry name" value="Ligand-binding domain in the NO signalling and Golgi transport"/>
    <property type="match status" value="1"/>
</dbReference>
<name>A0AA85AFK6_9TREM</name>
<proteinExistence type="inferred from homology"/>
<keyword evidence="8" id="KW-0472">Membrane</keyword>
<evidence type="ECO:0000256" key="7">
    <source>
        <dbReference type="ARBA" id="ARBA00023034"/>
    </source>
</evidence>
<evidence type="ECO:0000256" key="3">
    <source>
        <dbReference type="ARBA" id="ARBA00006218"/>
    </source>
</evidence>
<dbReference type="InterPro" id="IPR024096">
    <property type="entry name" value="NO_sig/Golgi_transp_ligand-bd"/>
</dbReference>
<keyword evidence="5" id="KW-0256">Endoplasmic reticulum</keyword>
<evidence type="ECO:0000256" key="5">
    <source>
        <dbReference type="ARBA" id="ARBA00022824"/>
    </source>
</evidence>
<evidence type="ECO:0000313" key="9">
    <source>
        <dbReference type="Proteomes" id="UP000050790"/>
    </source>
</evidence>
<keyword evidence="8" id="KW-0812">Transmembrane</keyword>
<comment type="subcellular location">
    <subcellularLocation>
        <location evidence="2">Endoplasmic reticulum</location>
    </subcellularLocation>
    <subcellularLocation>
        <location evidence="1">Golgi apparatus</location>
        <location evidence="1">cis-Golgi network</location>
    </subcellularLocation>
</comment>
<evidence type="ECO:0000313" key="10">
    <source>
        <dbReference type="WBParaSite" id="SMRG1_82220.2"/>
    </source>
</evidence>
<dbReference type="InterPro" id="IPR016696">
    <property type="entry name" value="TRAPP-I_su5"/>
</dbReference>
<dbReference type="Proteomes" id="UP000050790">
    <property type="component" value="Unassembled WGS sequence"/>
</dbReference>
<dbReference type="PANTHER" id="PTHR20902">
    <property type="entry name" value="41-2 PROTEIN ANTIGEN-RELATED"/>
    <property type="match status" value="1"/>
</dbReference>
<dbReference type="AlphaFoldDB" id="A0AA85AFK6"/>
<accession>A0AA85AFK6</accession>
<dbReference type="WBParaSite" id="SMRG1_82220.2">
    <property type="protein sequence ID" value="SMRG1_82220.2"/>
    <property type="gene ID" value="SMRG1_82220"/>
</dbReference>
<evidence type="ECO:0000256" key="1">
    <source>
        <dbReference type="ARBA" id="ARBA00004222"/>
    </source>
</evidence>
<evidence type="ECO:0000256" key="2">
    <source>
        <dbReference type="ARBA" id="ARBA00004240"/>
    </source>
</evidence>
<dbReference type="GO" id="GO:1990072">
    <property type="term" value="C:TRAPPIII protein complex"/>
    <property type="evidence" value="ECO:0007669"/>
    <property type="project" value="TreeGrafter"/>
</dbReference>
<organism evidence="9 10">
    <name type="scientific">Schistosoma margrebowiei</name>
    <dbReference type="NCBI Taxonomy" id="48269"/>
    <lineage>
        <taxon>Eukaryota</taxon>
        <taxon>Metazoa</taxon>
        <taxon>Spiralia</taxon>
        <taxon>Lophotrochozoa</taxon>
        <taxon>Platyhelminthes</taxon>
        <taxon>Trematoda</taxon>
        <taxon>Digenea</taxon>
        <taxon>Strigeidida</taxon>
        <taxon>Schistosomatoidea</taxon>
        <taxon>Schistosomatidae</taxon>
        <taxon>Schistosoma</taxon>
    </lineage>
</organism>
<keyword evidence="6" id="KW-0931">ER-Golgi transport</keyword>
<dbReference type="PANTHER" id="PTHR20902:SF0">
    <property type="entry name" value="TRAFFICKING PROTEIN PARTICLE COMPLEX SUBUNIT 5"/>
    <property type="match status" value="1"/>
</dbReference>
<evidence type="ECO:0000256" key="6">
    <source>
        <dbReference type="ARBA" id="ARBA00022892"/>
    </source>
</evidence>
<feature type="transmembrane region" description="Helical" evidence="8">
    <location>
        <begin position="168"/>
        <end position="192"/>
    </location>
</feature>
<keyword evidence="8" id="KW-1133">Transmembrane helix</keyword>
<dbReference type="CDD" id="cd14943">
    <property type="entry name" value="TRAPPC5_Trs31"/>
    <property type="match status" value="1"/>
</dbReference>
<dbReference type="GO" id="GO:1990071">
    <property type="term" value="C:TRAPPII protein complex"/>
    <property type="evidence" value="ECO:0007669"/>
    <property type="project" value="TreeGrafter"/>
</dbReference>
<dbReference type="GO" id="GO:0006888">
    <property type="term" value="P:endoplasmic reticulum to Golgi vesicle-mediated transport"/>
    <property type="evidence" value="ECO:0007669"/>
    <property type="project" value="TreeGrafter"/>
</dbReference>
<keyword evidence="7" id="KW-0333">Golgi apparatus</keyword>
<evidence type="ECO:0000256" key="4">
    <source>
        <dbReference type="ARBA" id="ARBA00022448"/>
    </source>
</evidence>
<dbReference type="GO" id="GO:0005783">
    <property type="term" value="C:endoplasmic reticulum"/>
    <property type="evidence" value="ECO:0007669"/>
    <property type="project" value="UniProtKB-SubCell"/>
</dbReference>
<reference evidence="10" key="1">
    <citation type="submission" date="2023-11" db="UniProtKB">
        <authorList>
            <consortium name="WormBaseParasite"/>
        </authorList>
    </citation>
    <scope>IDENTIFICATION</scope>
</reference>
<dbReference type="Gene3D" id="3.30.1380.20">
    <property type="entry name" value="Trafficking protein particle complex subunit 3"/>
    <property type="match status" value="1"/>
</dbReference>
<sequence length="209" mass="24564">MVVVHNYCVSIDLFHVFLNRFVNMNYGNPKNSAAILEKSLTKLRGDVNIASFAYLFVELVKYSMRNVSSMDLVQKRLSDFGKFVGERMIDVVYLRDKSTKRDIRLYNALIFLKSNFWKNLFNKEADELERDGIDENIFYMIEHEPIVNRFTRFTYEEKDEKRKTSAPLNIAAFNAGIVEAFLSTIGFVSYLYCKLFCFCFLEFNIYLNT</sequence>
<keyword evidence="4" id="KW-0813">Transport</keyword>
<comment type="similarity">
    <text evidence="3">Belongs to the TRAPP small subunits family. BET3 subfamily.</text>
</comment>
<protein>
    <submittedName>
        <fullName evidence="10">Trafficking protein particle complex subunit 5</fullName>
    </submittedName>
</protein>
<dbReference type="InterPro" id="IPR007194">
    <property type="entry name" value="TRAPP_component"/>
</dbReference>
<evidence type="ECO:0000256" key="8">
    <source>
        <dbReference type="SAM" id="Phobius"/>
    </source>
</evidence>
<dbReference type="GO" id="GO:1990070">
    <property type="term" value="C:TRAPPI protein complex"/>
    <property type="evidence" value="ECO:0007669"/>
    <property type="project" value="TreeGrafter"/>
</dbReference>